<gene>
    <name evidence="2" type="ORF">HNQ39_004439</name>
</gene>
<dbReference type="Gene3D" id="3.30.70.100">
    <property type="match status" value="1"/>
</dbReference>
<dbReference type="InterPro" id="IPR011008">
    <property type="entry name" value="Dimeric_a/b-barrel"/>
</dbReference>
<proteinExistence type="predicted"/>
<keyword evidence="3" id="KW-1185">Reference proteome</keyword>
<dbReference type="PANTHER" id="PTHR33336">
    <property type="entry name" value="QUINOL MONOOXYGENASE YGIN-RELATED"/>
    <property type="match status" value="1"/>
</dbReference>
<dbReference type="AlphaFoldDB" id="A0A7W9SV55"/>
<evidence type="ECO:0000259" key="1">
    <source>
        <dbReference type="PROSITE" id="PS51725"/>
    </source>
</evidence>
<dbReference type="PANTHER" id="PTHR33336:SF15">
    <property type="entry name" value="ABM DOMAIN-CONTAINING PROTEIN"/>
    <property type="match status" value="1"/>
</dbReference>
<dbReference type="EMBL" id="JACHGW010000004">
    <property type="protein sequence ID" value="MBB6052618.1"/>
    <property type="molecule type" value="Genomic_DNA"/>
</dbReference>
<dbReference type="Proteomes" id="UP000520814">
    <property type="component" value="Unassembled WGS sequence"/>
</dbReference>
<dbReference type="Pfam" id="PF03992">
    <property type="entry name" value="ABM"/>
    <property type="match status" value="1"/>
</dbReference>
<dbReference type="GO" id="GO:0004497">
    <property type="term" value="F:monooxygenase activity"/>
    <property type="evidence" value="ECO:0007669"/>
    <property type="project" value="UniProtKB-KW"/>
</dbReference>
<dbReference type="RefSeq" id="WP_184201983.1">
    <property type="nucleotide sequence ID" value="NZ_JACHGW010000004.1"/>
</dbReference>
<accession>A0A7W9SV55</accession>
<feature type="domain" description="ABM" evidence="1">
    <location>
        <begin position="2"/>
        <end position="91"/>
    </location>
</feature>
<reference evidence="2 3" key="1">
    <citation type="submission" date="2020-08" db="EMBL/GenBank/DDBJ databases">
        <title>Genomic Encyclopedia of Type Strains, Phase IV (KMG-IV): sequencing the most valuable type-strain genomes for metagenomic binning, comparative biology and taxonomic classification.</title>
        <authorList>
            <person name="Goeker M."/>
        </authorList>
    </citation>
    <scope>NUCLEOTIDE SEQUENCE [LARGE SCALE GENOMIC DNA]</scope>
    <source>
        <strain evidence="2 3">DSM 23562</strain>
    </source>
</reference>
<evidence type="ECO:0000313" key="2">
    <source>
        <dbReference type="EMBL" id="MBB6052618.1"/>
    </source>
</evidence>
<keyword evidence="2" id="KW-0503">Monooxygenase</keyword>
<dbReference type="SUPFAM" id="SSF54909">
    <property type="entry name" value="Dimeric alpha+beta barrel"/>
    <property type="match status" value="1"/>
</dbReference>
<dbReference type="InterPro" id="IPR050744">
    <property type="entry name" value="AI-2_Isomerase_LsrG"/>
</dbReference>
<comment type="caution">
    <text evidence="2">The sequence shown here is derived from an EMBL/GenBank/DDBJ whole genome shotgun (WGS) entry which is preliminary data.</text>
</comment>
<sequence>MVIIEVTSTVHPDKRDAALEAMHVMGVETRKEPGCLHYRFYQDIDDPNTFFVYERWTDGAALDAHMKTPHMDAFRQVVPQAVVGQPIFARYDLEDK</sequence>
<name>A0A7W9SV55_ARMRO</name>
<dbReference type="InterPro" id="IPR007138">
    <property type="entry name" value="ABM_dom"/>
</dbReference>
<keyword evidence="2" id="KW-0560">Oxidoreductase</keyword>
<dbReference type="PROSITE" id="PS51725">
    <property type="entry name" value="ABM"/>
    <property type="match status" value="1"/>
</dbReference>
<organism evidence="2 3">
    <name type="scientific">Armatimonas rosea</name>
    <dbReference type="NCBI Taxonomy" id="685828"/>
    <lineage>
        <taxon>Bacteria</taxon>
        <taxon>Bacillati</taxon>
        <taxon>Armatimonadota</taxon>
        <taxon>Armatimonadia</taxon>
        <taxon>Armatimonadales</taxon>
        <taxon>Armatimonadaceae</taxon>
        <taxon>Armatimonas</taxon>
    </lineage>
</organism>
<evidence type="ECO:0000313" key="3">
    <source>
        <dbReference type="Proteomes" id="UP000520814"/>
    </source>
</evidence>
<protein>
    <submittedName>
        <fullName evidence="2">Quinol monooxygenase YgiN</fullName>
    </submittedName>
</protein>